<dbReference type="EMBL" id="BMAW01108513">
    <property type="protein sequence ID" value="GFT34422.1"/>
    <property type="molecule type" value="Genomic_DNA"/>
</dbReference>
<evidence type="ECO:0000313" key="2">
    <source>
        <dbReference type="Proteomes" id="UP000887013"/>
    </source>
</evidence>
<comment type="caution">
    <text evidence="1">The sequence shown here is derived from an EMBL/GenBank/DDBJ whole genome shotgun (WGS) entry which is preliminary data.</text>
</comment>
<dbReference type="AlphaFoldDB" id="A0A8X6NVU5"/>
<name>A0A8X6NVU5_NEPPI</name>
<organism evidence="1 2">
    <name type="scientific">Nephila pilipes</name>
    <name type="common">Giant wood spider</name>
    <name type="synonym">Nephila maculata</name>
    <dbReference type="NCBI Taxonomy" id="299642"/>
    <lineage>
        <taxon>Eukaryota</taxon>
        <taxon>Metazoa</taxon>
        <taxon>Ecdysozoa</taxon>
        <taxon>Arthropoda</taxon>
        <taxon>Chelicerata</taxon>
        <taxon>Arachnida</taxon>
        <taxon>Araneae</taxon>
        <taxon>Araneomorphae</taxon>
        <taxon>Entelegynae</taxon>
        <taxon>Araneoidea</taxon>
        <taxon>Nephilidae</taxon>
        <taxon>Nephila</taxon>
    </lineage>
</organism>
<reference evidence="1" key="1">
    <citation type="submission" date="2020-08" db="EMBL/GenBank/DDBJ databases">
        <title>Multicomponent nature underlies the extraordinary mechanical properties of spider dragline silk.</title>
        <authorList>
            <person name="Kono N."/>
            <person name="Nakamura H."/>
            <person name="Mori M."/>
            <person name="Yoshida Y."/>
            <person name="Ohtoshi R."/>
            <person name="Malay A.D."/>
            <person name="Moran D.A.P."/>
            <person name="Tomita M."/>
            <person name="Numata K."/>
            <person name="Arakawa K."/>
        </authorList>
    </citation>
    <scope>NUCLEOTIDE SEQUENCE</scope>
</reference>
<protein>
    <submittedName>
        <fullName evidence="1">Uncharacterized protein</fullName>
    </submittedName>
</protein>
<evidence type="ECO:0000313" key="1">
    <source>
        <dbReference type="EMBL" id="GFT34422.1"/>
    </source>
</evidence>
<accession>A0A8X6NVU5</accession>
<sequence>MDAETLYPSQDASNGPQYATFVSFGTEFVKNVNAADELWCHNTPQSKRRKSVAFQRNNSIKLPEPIIGQGEIPPRSILRTLEAP</sequence>
<gene>
    <name evidence="1" type="ORF">NPIL_177701</name>
</gene>
<proteinExistence type="predicted"/>
<dbReference type="Proteomes" id="UP000887013">
    <property type="component" value="Unassembled WGS sequence"/>
</dbReference>
<keyword evidence="2" id="KW-1185">Reference proteome</keyword>